<evidence type="ECO:0000259" key="8">
    <source>
        <dbReference type="PROSITE" id="PS50893"/>
    </source>
</evidence>
<dbReference type="InterPro" id="IPR003593">
    <property type="entry name" value="AAA+_ATPase"/>
</dbReference>
<protein>
    <submittedName>
        <fullName evidence="10">ABC transporter ATP-binding and membrane spanning protein</fullName>
    </submittedName>
</protein>
<dbReference type="PANTHER" id="PTHR24221">
    <property type="entry name" value="ATP-BINDING CASSETTE SUB-FAMILY B"/>
    <property type="match status" value="1"/>
</dbReference>
<dbReference type="PANTHER" id="PTHR24221:SF654">
    <property type="entry name" value="ATP-BINDING CASSETTE SUB-FAMILY B MEMBER 6"/>
    <property type="match status" value="1"/>
</dbReference>
<dbReference type="PROSITE" id="PS50893">
    <property type="entry name" value="ABC_TRANSPORTER_2"/>
    <property type="match status" value="1"/>
</dbReference>
<dbReference type="Gene3D" id="3.40.50.300">
    <property type="entry name" value="P-loop containing nucleotide triphosphate hydrolases"/>
    <property type="match status" value="1"/>
</dbReference>
<keyword evidence="4 10" id="KW-0067">ATP-binding</keyword>
<feature type="transmembrane region" description="Helical" evidence="7">
    <location>
        <begin position="263"/>
        <end position="282"/>
    </location>
</feature>
<dbReference type="GO" id="GO:0005524">
    <property type="term" value="F:ATP binding"/>
    <property type="evidence" value="ECO:0007669"/>
    <property type="project" value="UniProtKB-KW"/>
</dbReference>
<dbReference type="PROSITE" id="PS00211">
    <property type="entry name" value="ABC_TRANSPORTER_1"/>
    <property type="match status" value="1"/>
</dbReference>
<feature type="domain" description="ABC transporter" evidence="8">
    <location>
        <begin position="323"/>
        <end position="530"/>
    </location>
</feature>
<feature type="transmembrane region" description="Helical" evidence="7">
    <location>
        <begin position="238"/>
        <end position="257"/>
    </location>
</feature>
<keyword evidence="11" id="KW-1185">Reference proteome</keyword>
<evidence type="ECO:0000256" key="4">
    <source>
        <dbReference type="ARBA" id="ARBA00022840"/>
    </source>
</evidence>
<evidence type="ECO:0000256" key="5">
    <source>
        <dbReference type="ARBA" id="ARBA00022989"/>
    </source>
</evidence>
<dbReference type="SUPFAM" id="SSF52540">
    <property type="entry name" value="P-loop containing nucleoside triphosphate hydrolases"/>
    <property type="match status" value="1"/>
</dbReference>
<keyword evidence="5 7" id="KW-1133">Transmembrane helix</keyword>
<gene>
    <name evidence="10" type="ORF">FC38_GL001166</name>
</gene>
<dbReference type="Pfam" id="PF00664">
    <property type="entry name" value="ABC_membrane"/>
    <property type="match status" value="1"/>
</dbReference>
<organism evidence="10 11">
    <name type="scientific">Lactobacillus gigeriorum DSM 23908 = CRBIP 24.85</name>
    <dbReference type="NCBI Taxonomy" id="1423751"/>
    <lineage>
        <taxon>Bacteria</taxon>
        <taxon>Bacillati</taxon>
        <taxon>Bacillota</taxon>
        <taxon>Bacilli</taxon>
        <taxon>Lactobacillales</taxon>
        <taxon>Lactobacillaceae</taxon>
        <taxon>Lactobacillus</taxon>
    </lineage>
</organism>
<feature type="transmembrane region" description="Helical" evidence="7">
    <location>
        <begin position="56"/>
        <end position="80"/>
    </location>
</feature>
<evidence type="ECO:0000313" key="10">
    <source>
        <dbReference type="EMBL" id="KRN10288.1"/>
    </source>
</evidence>
<keyword evidence="6 7" id="KW-0472">Membrane</keyword>
<feature type="transmembrane region" description="Helical" evidence="7">
    <location>
        <begin position="124"/>
        <end position="144"/>
    </location>
</feature>
<comment type="subcellular location">
    <subcellularLocation>
        <location evidence="1">Cell membrane</location>
        <topology evidence="1">Multi-pass membrane protein</topology>
    </subcellularLocation>
</comment>
<dbReference type="InterPro" id="IPR039421">
    <property type="entry name" value="Type_1_exporter"/>
</dbReference>
<proteinExistence type="predicted"/>
<dbReference type="Proteomes" id="UP000051521">
    <property type="component" value="Unassembled WGS sequence"/>
</dbReference>
<accession>A0ABR5PTY5</accession>
<evidence type="ECO:0000259" key="9">
    <source>
        <dbReference type="PROSITE" id="PS50929"/>
    </source>
</evidence>
<dbReference type="InterPro" id="IPR036640">
    <property type="entry name" value="ABC1_TM_sf"/>
</dbReference>
<keyword evidence="2 7" id="KW-0812">Transmembrane</keyword>
<dbReference type="Pfam" id="PF00005">
    <property type="entry name" value="ABC_tran"/>
    <property type="match status" value="1"/>
</dbReference>
<sequence length="531" mass="60068">MEKVMVNFKWILSKISLFEILLLVVCLIWGGLEGVANGIVLGKFPSLAVATTSQRMHFLIFAIFIYVFTYTGLYVEQLLLANIRKKLRIKLKEAMLIGSFNDQEDTNTSINRISNDAIQIDNNYFSVIFAIIQSIVAAIISSIYVFKVNVIMAIIFLLFSLLTTLPMIVGKKSLAKAGARWSKASDQLLATANDWISGALDIVQFNRERYFFRKVKNRLQTTEGTLFTQEKINWSIQYFSWLITVINLVGPWAIGFWLMSYNLYGITVSVLLSLTLTANNVVQNIRAVMSYWSAISTTEEFRHLSEHLSLKAEVKEKLPDDNLQFKNVSFAYGDHNILAHTNWQINNHQKIVLVGKSGLGKSTVLNLISSRLKPNEGQVLLGKQELKPTDLTYVSQTPWIFSGTVKDNITLGDEIADNKLELILKKLALWDELGPDPLQRKIDANSKNLSGGQLQRIAVARALLHLKPIVLLDEITANVDNDNAIRIRKLLYETNATIVEVAHHLDQALIEKYHFAVYTIENQTITLLKTY</sequence>
<dbReference type="CDD" id="cd03228">
    <property type="entry name" value="ABCC_MRP_Like"/>
    <property type="match status" value="1"/>
</dbReference>
<dbReference type="SMART" id="SM00382">
    <property type="entry name" value="AAA"/>
    <property type="match status" value="1"/>
</dbReference>
<evidence type="ECO:0000256" key="6">
    <source>
        <dbReference type="ARBA" id="ARBA00023136"/>
    </source>
</evidence>
<comment type="caution">
    <text evidence="10">The sequence shown here is derived from an EMBL/GenBank/DDBJ whole genome shotgun (WGS) entry which is preliminary data.</text>
</comment>
<dbReference type="InterPro" id="IPR017871">
    <property type="entry name" value="ABC_transporter-like_CS"/>
</dbReference>
<evidence type="ECO:0000256" key="1">
    <source>
        <dbReference type="ARBA" id="ARBA00004651"/>
    </source>
</evidence>
<evidence type="ECO:0000256" key="7">
    <source>
        <dbReference type="SAM" id="Phobius"/>
    </source>
</evidence>
<dbReference type="InterPro" id="IPR027417">
    <property type="entry name" value="P-loop_NTPase"/>
</dbReference>
<evidence type="ECO:0000256" key="2">
    <source>
        <dbReference type="ARBA" id="ARBA00022692"/>
    </source>
</evidence>
<dbReference type="SUPFAM" id="SSF90123">
    <property type="entry name" value="ABC transporter transmembrane region"/>
    <property type="match status" value="1"/>
</dbReference>
<feature type="transmembrane region" description="Helical" evidence="7">
    <location>
        <begin position="20"/>
        <end position="44"/>
    </location>
</feature>
<name>A0ABR5PTY5_9LACO</name>
<dbReference type="Gene3D" id="1.20.1560.10">
    <property type="entry name" value="ABC transporter type 1, transmembrane domain"/>
    <property type="match status" value="1"/>
</dbReference>
<dbReference type="EMBL" id="AYZO01000032">
    <property type="protein sequence ID" value="KRN10288.1"/>
    <property type="molecule type" value="Genomic_DNA"/>
</dbReference>
<dbReference type="PROSITE" id="PS50929">
    <property type="entry name" value="ABC_TM1F"/>
    <property type="match status" value="1"/>
</dbReference>
<reference evidence="10 11" key="1">
    <citation type="journal article" date="2015" name="Genome Announc.">
        <title>Expanding the biotechnology potential of lactobacilli through comparative genomics of 213 strains and associated genera.</title>
        <authorList>
            <person name="Sun Z."/>
            <person name="Harris H.M."/>
            <person name="McCann A."/>
            <person name="Guo C."/>
            <person name="Argimon S."/>
            <person name="Zhang W."/>
            <person name="Yang X."/>
            <person name="Jeffery I.B."/>
            <person name="Cooney J.C."/>
            <person name="Kagawa T.F."/>
            <person name="Liu W."/>
            <person name="Song Y."/>
            <person name="Salvetti E."/>
            <person name="Wrobel A."/>
            <person name="Rasinkangas P."/>
            <person name="Parkhill J."/>
            <person name="Rea M.C."/>
            <person name="O'Sullivan O."/>
            <person name="Ritari J."/>
            <person name="Douillard F.P."/>
            <person name="Paul Ross R."/>
            <person name="Yang R."/>
            <person name="Briner A.E."/>
            <person name="Felis G.E."/>
            <person name="de Vos W.M."/>
            <person name="Barrangou R."/>
            <person name="Klaenhammer T.R."/>
            <person name="Caufield P.W."/>
            <person name="Cui Y."/>
            <person name="Zhang H."/>
            <person name="O'Toole P.W."/>
        </authorList>
    </citation>
    <scope>NUCLEOTIDE SEQUENCE [LARGE SCALE GENOMIC DNA]</scope>
    <source>
        <strain evidence="10 11">DSM 23908</strain>
    </source>
</reference>
<evidence type="ECO:0000313" key="11">
    <source>
        <dbReference type="Proteomes" id="UP000051521"/>
    </source>
</evidence>
<dbReference type="InterPro" id="IPR011527">
    <property type="entry name" value="ABC1_TM_dom"/>
</dbReference>
<feature type="domain" description="ABC transmembrane type-1" evidence="9">
    <location>
        <begin position="58"/>
        <end position="297"/>
    </location>
</feature>
<evidence type="ECO:0000256" key="3">
    <source>
        <dbReference type="ARBA" id="ARBA00022741"/>
    </source>
</evidence>
<feature type="transmembrane region" description="Helical" evidence="7">
    <location>
        <begin position="150"/>
        <end position="170"/>
    </location>
</feature>
<dbReference type="InterPro" id="IPR003439">
    <property type="entry name" value="ABC_transporter-like_ATP-bd"/>
</dbReference>
<keyword evidence="3" id="KW-0547">Nucleotide-binding</keyword>